<name>A0A9P1BWC0_9DINO</name>
<organism evidence="1">
    <name type="scientific">Cladocopium goreaui</name>
    <dbReference type="NCBI Taxonomy" id="2562237"/>
    <lineage>
        <taxon>Eukaryota</taxon>
        <taxon>Sar</taxon>
        <taxon>Alveolata</taxon>
        <taxon>Dinophyceae</taxon>
        <taxon>Suessiales</taxon>
        <taxon>Symbiodiniaceae</taxon>
        <taxon>Cladocopium</taxon>
    </lineage>
</organism>
<dbReference type="EMBL" id="CAMXCT020000574">
    <property type="protein sequence ID" value="CAL1134031.1"/>
    <property type="molecule type" value="Genomic_DNA"/>
</dbReference>
<dbReference type="EMBL" id="CAMXCT030000574">
    <property type="protein sequence ID" value="CAL4767968.1"/>
    <property type="molecule type" value="Genomic_DNA"/>
</dbReference>
<proteinExistence type="predicted"/>
<gene>
    <name evidence="1" type="ORF">C1SCF055_LOCUS8517</name>
</gene>
<dbReference type="InterPro" id="IPR012340">
    <property type="entry name" value="NA-bd_OB-fold"/>
</dbReference>
<dbReference type="EMBL" id="CAMXCT010000574">
    <property type="protein sequence ID" value="CAI3980656.1"/>
    <property type="molecule type" value="Genomic_DNA"/>
</dbReference>
<accession>A0A9P1BWC0</accession>
<sequence>MAFARQRLTSTPVVGKVLRWKKTHGWIEPECSIDHPDIGKHQGHIFVHGEDIVPKWRGLVAGSMVEFILYFDGHGLGAEECMARKVLRVTLAWKQAQDLFGADGQGLAEFEAKMQVSIRAYQWCQMDGTNSDLPFLLFEIWGRPQAVVETIDALAMKREDSKDSETLCVNLLLPESRLWKVDLFQLQHFGGLEVSSSITITDPMPCRTLTLQAMQPNFRSALHALIAQAFRPAIEDRLGLSSDVANRLTKPVPYTQALFVHGKKKAADHVPSFGPKGSLKLLWVSFGGVDLMFELSSSHFNELQCGHEGYSNGSSWKVSNLLGMIGA</sequence>
<evidence type="ECO:0000313" key="1">
    <source>
        <dbReference type="EMBL" id="CAI3980656.1"/>
    </source>
</evidence>
<dbReference type="Proteomes" id="UP001152797">
    <property type="component" value="Unassembled WGS sequence"/>
</dbReference>
<reference evidence="2" key="2">
    <citation type="submission" date="2024-04" db="EMBL/GenBank/DDBJ databases">
        <authorList>
            <person name="Chen Y."/>
            <person name="Shah S."/>
            <person name="Dougan E. K."/>
            <person name="Thang M."/>
            <person name="Chan C."/>
        </authorList>
    </citation>
    <scope>NUCLEOTIDE SEQUENCE [LARGE SCALE GENOMIC DNA]</scope>
</reference>
<evidence type="ECO:0000313" key="3">
    <source>
        <dbReference type="Proteomes" id="UP001152797"/>
    </source>
</evidence>
<comment type="caution">
    <text evidence="1">The sequence shown here is derived from an EMBL/GenBank/DDBJ whole genome shotgun (WGS) entry which is preliminary data.</text>
</comment>
<reference evidence="1" key="1">
    <citation type="submission" date="2022-10" db="EMBL/GenBank/DDBJ databases">
        <authorList>
            <person name="Chen Y."/>
            <person name="Dougan E. K."/>
            <person name="Chan C."/>
            <person name="Rhodes N."/>
            <person name="Thang M."/>
        </authorList>
    </citation>
    <scope>NUCLEOTIDE SEQUENCE</scope>
</reference>
<dbReference type="SUPFAM" id="SSF50249">
    <property type="entry name" value="Nucleic acid-binding proteins"/>
    <property type="match status" value="1"/>
</dbReference>
<evidence type="ECO:0000313" key="2">
    <source>
        <dbReference type="EMBL" id="CAL1134031.1"/>
    </source>
</evidence>
<dbReference type="OrthoDB" id="420896at2759"/>
<protein>
    <submittedName>
        <fullName evidence="1">Uncharacterized protein</fullName>
    </submittedName>
</protein>
<keyword evidence="3" id="KW-1185">Reference proteome</keyword>
<dbReference type="AlphaFoldDB" id="A0A9P1BWC0"/>